<gene>
    <name evidence="1" type="ORF">BDDG_12158</name>
</gene>
<dbReference type="AlphaFoldDB" id="A0A0J9HEK9"/>
<evidence type="ECO:0000313" key="1">
    <source>
        <dbReference type="EMBL" id="KMW67504.1"/>
    </source>
</evidence>
<name>A0A0J9HEK9_AJEDA</name>
<reference evidence="1" key="1">
    <citation type="submission" date="2010-03" db="EMBL/GenBank/DDBJ databases">
        <title>Annotation of Blastomyces dermatitidis strain ATCC 18188.</title>
        <authorList>
            <consortium name="The Broad Institute Genome Sequencing Platform"/>
            <consortium name="Broad Institute Genome Sequencing Center for Infectious Disease."/>
            <person name="Cuomo C."/>
            <person name="Klein B."/>
            <person name="Sullivan T."/>
            <person name="Heitman J."/>
            <person name="Young S."/>
            <person name="Zeng Q."/>
            <person name="Gargeya S."/>
            <person name="Alvarado L."/>
            <person name="Berlin A.M."/>
            <person name="Chapman S.B."/>
            <person name="Chen Z."/>
            <person name="Freedman E."/>
            <person name="Gellesch M."/>
            <person name="Goldberg J."/>
            <person name="Griggs A."/>
            <person name="Gujja S."/>
            <person name="Heilman E."/>
            <person name="Heiman D."/>
            <person name="Howarth C."/>
            <person name="Mehta T."/>
            <person name="Neiman D."/>
            <person name="Pearson M."/>
            <person name="Roberts A."/>
            <person name="Saif S."/>
            <person name="Shea T."/>
            <person name="Shenoy N."/>
            <person name="Sisk P."/>
            <person name="Stolte C."/>
            <person name="Sykes S."/>
            <person name="White J."/>
            <person name="Yandava C."/>
            <person name="Haas B."/>
            <person name="Nusbaum C."/>
            <person name="Birren B."/>
        </authorList>
    </citation>
    <scope>NUCLEOTIDE SEQUENCE</scope>
    <source>
        <strain evidence="1">ATCC 18188</strain>
    </source>
</reference>
<proteinExistence type="predicted"/>
<accession>A0A0J9HEK9</accession>
<organism evidence="1">
    <name type="scientific">Ajellomyces dermatitidis (strain ATCC 18188 / CBS 674.68)</name>
    <name type="common">Blastomyces dermatitidis</name>
    <dbReference type="NCBI Taxonomy" id="653446"/>
    <lineage>
        <taxon>Eukaryota</taxon>
        <taxon>Fungi</taxon>
        <taxon>Dikarya</taxon>
        <taxon>Ascomycota</taxon>
        <taxon>Pezizomycotina</taxon>
        <taxon>Eurotiomycetes</taxon>
        <taxon>Eurotiomycetidae</taxon>
        <taxon>Onygenales</taxon>
        <taxon>Ajellomycetaceae</taxon>
        <taxon>Blastomyces</taxon>
    </lineage>
</organism>
<protein>
    <submittedName>
        <fullName evidence="1">Uncharacterized protein</fullName>
    </submittedName>
</protein>
<sequence length="73" mass="8021">MLIEREGSIATVIRETEKESDTDELISRRDDISLQGTVTAAAAAREAGEEEEEDMTMRVMLSQSVNTAIFASN</sequence>
<dbReference type="Proteomes" id="UP000007802">
    <property type="component" value="Unassembled WGS sequence"/>
</dbReference>
<dbReference type="EMBL" id="GG749426">
    <property type="protein sequence ID" value="KMW67504.1"/>
    <property type="molecule type" value="Genomic_DNA"/>
</dbReference>